<comment type="subcellular location">
    <subcellularLocation>
        <location evidence="1">Peroxisome membrane</location>
        <topology evidence="1">Multi-pass membrane protein</topology>
    </subcellularLocation>
</comment>
<feature type="domain" description="Zinc finger C3HC4 RING-type" evidence="17">
    <location>
        <begin position="376"/>
        <end position="405"/>
    </location>
</feature>
<dbReference type="Pfam" id="PF04757">
    <property type="entry name" value="Pex2_Pex12"/>
    <property type="match status" value="1"/>
</dbReference>
<dbReference type="Pfam" id="PF00097">
    <property type="entry name" value="zf-C3HC4"/>
    <property type="match status" value="1"/>
</dbReference>
<evidence type="ECO:0000256" key="1">
    <source>
        <dbReference type="ARBA" id="ARBA00004585"/>
    </source>
</evidence>
<name>A0A6A6HRH8_VIRVR</name>
<dbReference type="PANTHER" id="PTHR12888">
    <property type="entry name" value="PEROXISOME ASSEMBLY PROTEIN 12 PEROXIN-12"/>
    <property type="match status" value="1"/>
</dbReference>
<dbReference type="GO" id="GO:0008270">
    <property type="term" value="F:zinc ion binding"/>
    <property type="evidence" value="ECO:0007669"/>
    <property type="project" value="UniProtKB-KW"/>
</dbReference>
<keyword evidence="13" id="KW-0576">Peroxisome</keyword>
<keyword evidence="20" id="KW-1185">Reference proteome</keyword>
<evidence type="ECO:0000313" key="20">
    <source>
        <dbReference type="Proteomes" id="UP000800092"/>
    </source>
</evidence>
<keyword evidence="9" id="KW-0862">Zinc</keyword>
<dbReference type="InterPro" id="IPR013083">
    <property type="entry name" value="Znf_RING/FYVE/PHD"/>
</dbReference>
<evidence type="ECO:0000256" key="10">
    <source>
        <dbReference type="ARBA" id="ARBA00022927"/>
    </source>
</evidence>
<dbReference type="GO" id="GO:1990429">
    <property type="term" value="C:peroxisomal importomer complex"/>
    <property type="evidence" value="ECO:0007669"/>
    <property type="project" value="TreeGrafter"/>
</dbReference>
<keyword evidence="7" id="KW-0479">Metal-binding</keyword>
<evidence type="ECO:0000256" key="2">
    <source>
        <dbReference type="ARBA" id="ARBA00004906"/>
    </source>
</evidence>
<keyword evidence="10" id="KW-0653">Protein transport</keyword>
<comment type="pathway">
    <text evidence="2">Protein modification; protein ubiquitination.</text>
</comment>
<dbReference type="PANTHER" id="PTHR12888:SF0">
    <property type="entry name" value="PEROXISOME ASSEMBLY PROTEIN 12"/>
    <property type="match status" value="1"/>
</dbReference>
<evidence type="ECO:0000256" key="4">
    <source>
        <dbReference type="ARBA" id="ARBA00018980"/>
    </source>
</evidence>
<keyword evidence="12" id="KW-0472">Membrane</keyword>
<evidence type="ECO:0000256" key="16">
    <source>
        <dbReference type="SAM" id="MobiDB-lite"/>
    </source>
</evidence>
<dbReference type="Proteomes" id="UP000800092">
    <property type="component" value="Unassembled WGS sequence"/>
</dbReference>
<dbReference type="InterPro" id="IPR018957">
    <property type="entry name" value="Znf_C3HC4_RING-type"/>
</dbReference>
<dbReference type="GO" id="GO:0006513">
    <property type="term" value="P:protein monoubiquitination"/>
    <property type="evidence" value="ECO:0007669"/>
    <property type="project" value="TreeGrafter"/>
</dbReference>
<evidence type="ECO:0000256" key="8">
    <source>
        <dbReference type="ARBA" id="ARBA00022771"/>
    </source>
</evidence>
<keyword evidence="8" id="KW-0863">Zinc-finger</keyword>
<evidence type="ECO:0000259" key="17">
    <source>
        <dbReference type="Pfam" id="PF00097"/>
    </source>
</evidence>
<evidence type="ECO:0000256" key="3">
    <source>
        <dbReference type="ARBA" id="ARBA00008704"/>
    </source>
</evidence>
<comment type="subunit">
    <text evidence="15">Component of the PEX2-PEX10-PEX12 retrotranslocation channel, composed of PEX2, PEX10 and PEX12.</text>
</comment>
<keyword evidence="6" id="KW-0812">Transmembrane</keyword>
<feature type="compositionally biased region" description="Basic and acidic residues" evidence="16">
    <location>
        <begin position="320"/>
        <end position="336"/>
    </location>
</feature>
<feature type="region of interest" description="Disordered" evidence="16">
    <location>
        <begin position="309"/>
        <end position="351"/>
    </location>
</feature>
<evidence type="ECO:0000256" key="6">
    <source>
        <dbReference type="ARBA" id="ARBA00022692"/>
    </source>
</evidence>
<dbReference type="AlphaFoldDB" id="A0A6A6HRH8"/>
<dbReference type="InterPro" id="IPR006845">
    <property type="entry name" value="Pex_N"/>
</dbReference>
<reference evidence="19" key="1">
    <citation type="journal article" date="2020" name="Stud. Mycol.">
        <title>101 Dothideomycetes genomes: a test case for predicting lifestyles and emergence of pathogens.</title>
        <authorList>
            <person name="Haridas S."/>
            <person name="Albert R."/>
            <person name="Binder M."/>
            <person name="Bloem J."/>
            <person name="Labutti K."/>
            <person name="Salamov A."/>
            <person name="Andreopoulos B."/>
            <person name="Baker S."/>
            <person name="Barry K."/>
            <person name="Bills G."/>
            <person name="Bluhm B."/>
            <person name="Cannon C."/>
            <person name="Castanera R."/>
            <person name="Culley D."/>
            <person name="Daum C."/>
            <person name="Ezra D."/>
            <person name="Gonzalez J."/>
            <person name="Henrissat B."/>
            <person name="Kuo A."/>
            <person name="Liang C."/>
            <person name="Lipzen A."/>
            <person name="Lutzoni F."/>
            <person name="Magnuson J."/>
            <person name="Mondo S."/>
            <person name="Nolan M."/>
            <person name="Ohm R."/>
            <person name="Pangilinan J."/>
            <person name="Park H.-J."/>
            <person name="Ramirez L."/>
            <person name="Alfaro M."/>
            <person name="Sun H."/>
            <person name="Tritt A."/>
            <person name="Yoshinaga Y."/>
            <person name="Zwiers L.-H."/>
            <person name="Turgeon B."/>
            <person name="Goodwin S."/>
            <person name="Spatafora J."/>
            <person name="Crous P."/>
            <person name="Grigoriev I."/>
        </authorList>
    </citation>
    <scope>NUCLEOTIDE SEQUENCE</scope>
    <source>
        <strain evidence="19">Tuck. ex Michener</strain>
    </source>
</reference>
<feature type="domain" description="Pex N-terminal" evidence="18">
    <location>
        <begin position="25"/>
        <end position="292"/>
    </location>
</feature>
<keyword evidence="5" id="KW-0813">Transport</keyword>
<evidence type="ECO:0000256" key="15">
    <source>
        <dbReference type="ARBA" id="ARBA00034505"/>
    </source>
</evidence>
<keyword evidence="11" id="KW-1133">Transmembrane helix</keyword>
<dbReference type="InterPro" id="IPR017375">
    <property type="entry name" value="PEX12"/>
</dbReference>
<sequence length="461" mass="51816">MEFMSSLQSGLDELKPSLFELLSEQQLASLIPPSLRYLLALATHRHPRYLLRLLNSFDEIHAILMLLVERHFLKVYQGGFTENFYGLKRERVLRVRGGEVPRAQLGAASQVRETLKLRESDIWKNLAVMVGLPYLKRKLDESYDIHAPQATILGPAFQGQRLPANASLKQRFMHYYKWFIRTVYPSVNAVYYFSLLVFNLGYLFDGSKYHSPFLWLIGTRIRRLGAADRAAIELATKPKLPTRSTLRPGQNRSIFDPRTLSLAVYPHLLSSLRLALPASIFALKFLEWWHASDFAHQLSKKATEGVELPPPVIAGLQSPPRKENDLASDVESKHENNTPNGKSAPAKDYPKPPVDANTLLPILTVPPPVKPQTDICPICLNPIVTPTAAQTGYAFCYTCIYKWVDGTHDRQLAFLEGGAGEEGWGEEEGSRKGRWESGKGRCAITGRRVLGGTEGLRRIMG</sequence>
<dbReference type="Gene3D" id="3.30.40.10">
    <property type="entry name" value="Zinc/RING finger domain, C3HC4 (zinc finger)"/>
    <property type="match status" value="1"/>
</dbReference>
<evidence type="ECO:0000259" key="18">
    <source>
        <dbReference type="Pfam" id="PF04757"/>
    </source>
</evidence>
<dbReference type="GO" id="GO:0016562">
    <property type="term" value="P:protein import into peroxisome matrix, receptor recycling"/>
    <property type="evidence" value="ECO:0007669"/>
    <property type="project" value="UniProtKB-ARBA"/>
</dbReference>
<evidence type="ECO:0000256" key="9">
    <source>
        <dbReference type="ARBA" id="ARBA00022833"/>
    </source>
</evidence>
<evidence type="ECO:0000256" key="12">
    <source>
        <dbReference type="ARBA" id="ARBA00023136"/>
    </source>
</evidence>
<proteinExistence type="inferred from homology"/>
<evidence type="ECO:0000313" key="19">
    <source>
        <dbReference type="EMBL" id="KAF2240143.1"/>
    </source>
</evidence>
<dbReference type="GO" id="GO:0005778">
    <property type="term" value="C:peroxisomal membrane"/>
    <property type="evidence" value="ECO:0007669"/>
    <property type="project" value="UniProtKB-SubCell"/>
</dbReference>
<evidence type="ECO:0000256" key="13">
    <source>
        <dbReference type="ARBA" id="ARBA00023140"/>
    </source>
</evidence>
<evidence type="ECO:0000256" key="11">
    <source>
        <dbReference type="ARBA" id="ARBA00022989"/>
    </source>
</evidence>
<protein>
    <recommendedName>
        <fullName evidence="4">Peroxisome assembly protein 12</fullName>
    </recommendedName>
    <alternativeName>
        <fullName evidence="14">Peroxin-12</fullName>
    </alternativeName>
</protein>
<evidence type="ECO:0000256" key="14">
    <source>
        <dbReference type="ARBA" id="ARBA00029692"/>
    </source>
</evidence>
<dbReference type="OrthoDB" id="107372at2759"/>
<gene>
    <name evidence="19" type="ORF">EV356DRAFT_496024</name>
</gene>
<dbReference type="SUPFAM" id="SSF57850">
    <property type="entry name" value="RING/U-box"/>
    <property type="match status" value="1"/>
</dbReference>
<dbReference type="EMBL" id="ML991771">
    <property type="protein sequence ID" value="KAF2240143.1"/>
    <property type="molecule type" value="Genomic_DNA"/>
</dbReference>
<evidence type="ECO:0000256" key="5">
    <source>
        <dbReference type="ARBA" id="ARBA00022448"/>
    </source>
</evidence>
<comment type="similarity">
    <text evidence="3">Belongs to the pex2/pex10/pex12 family.</text>
</comment>
<accession>A0A6A6HRH8</accession>
<evidence type="ECO:0000256" key="7">
    <source>
        <dbReference type="ARBA" id="ARBA00022723"/>
    </source>
</evidence>
<organism evidence="19 20">
    <name type="scientific">Viridothelium virens</name>
    <name type="common">Speckled blister lichen</name>
    <name type="synonym">Trypethelium virens</name>
    <dbReference type="NCBI Taxonomy" id="1048519"/>
    <lineage>
        <taxon>Eukaryota</taxon>
        <taxon>Fungi</taxon>
        <taxon>Dikarya</taxon>
        <taxon>Ascomycota</taxon>
        <taxon>Pezizomycotina</taxon>
        <taxon>Dothideomycetes</taxon>
        <taxon>Dothideomycetes incertae sedis</taxon>
        <taxon>Trypetheliales</taxon>
        <taxon>Trypetheliaceae</taxon>
        <taxon>Viridothelium</taxon>
    </lineage>
</organism>
<dbReference type="GO" id="GO:0004842">
    <property type="term" value="F:ubiquitin-protein transferase activity"/>
    <property type="evidence" value="ECO:0007669"/>
    <property type="project" value="TreeGrafter"/>
</dbReference>